<dbReference type="EMBL" id="AM902716">
    <property type="protein sequence ID" value="CAP45122.1"/>
    <property type="molecule type" value="Genomic_DNA"/>
</dbReference>
<sequence>MSGSPQGCLTPMCAADVSAVRCQAPWREPDTWRHLVFMTDEEKQIVWQRIRAQGFLRRKGIRDAGVSAAQGYPRRKGIHGARVSTA</sequence>
<keyword evidence="2" id="KW-1185">Reference proteome</keyword>
<dbReference type="AlphaFoldDB" id="A9IGZ9"/>
<accession>A9IGZ9</accession>
<name>A9IGZ9_BORPD</name>
<protein>
    <submittedName>
        <fullName evidence="1">Uncharacterized protein</fullName>
    </submittedName>
</protein>
<gene>
    <name evidence="1" type="ordered locus">Bpet4770</name>
</gene>
<dbReference type="KEGG" id="bpt:Bpet4770"/>
<organism evidence="1 2">
    <name type="scientific">Bordetella petrii (strain ATCC BAA-461 / DSM 12804 / CCUG 43448 / CIP 107267 / Se-1111R)</name>
    <dbReference type="NCBI Taxonomy" id="340100"/>
    <lineage>
        <taxon>Bacteria</taxon>
        <taxon>Pseudomonadati</taxon>
        <taxon>Pseudomonadota</taxon>
        <taxon>Betaproteobacteria</taxon>
        <taxon>Burkholderiales</taxon>
        <taxon>Alcaligenaceae</taxon>
        <taxon>Bordetella</taxon>
    </lineage>
</organism>
<dbReference type="STRING" id="94624.Bpet4770"/>
<dbReference type="Proteomes" id="UP000001225">
    <property type="component" value="Chromosome"/>
</dbReference>
<evidence type="ECO:0000313" key="2">
    <source>
        <dbReference type="Proteomes" id="UP000001225"/>
    </source>
</evidence>
<reference evidence="1 2" key="1">
    <citation type="journal article" date="2008" name="BMC Genomics">
        <title>The missing link: Bordetella petrii is endowed with both the metabolic versatility of environmental bacteria and virulence traits of pathogenic Bordetellae.</title>
        <authorList>
            <person name="Gross R."/>
            <person name="Guzman C.A."/>
            <person name="Sebaihia M."/>
            <person name="Martins Dos Santos V.A."/>
            <person name="Pieper D.H."/>
            <person name="Koebnik R."/>
            <person name="Lechner M."/>
            <person name="Bartels D."/>
            <person name="Buhrmester J."/>
            <person name="Choudhuri J.V."/>
            <person name="Ebensen T."/>
            <person name="Gaigalat L."/>
            <person name="Herrmann S."/>
            <person name="Khachane A.N."/>
            <person name="Larisch C."/>
            <person name="Link S."/>
            <person name="Linke B."/>
            <person name="Meyer F."/>
            <person name="Mormann S."/>
            <person name="Nakunst D."/>
            <person name="Rueckert C."/>
            <person name="Schneiker-Bekel S."/>
            <person name="Schulze K."/>
            <person name="Vorhoelter F.J."/>
            <person name="Yevsa T."/>
            <person name="Engle J.T."/>
            <person name="Goldman W.E."/>
            <person name="Puehler A."/>
            <person name="Goebel U.B."/>
            <person name="Goesmann A."/>
            <person name="Bloecker H."/>
            <person name="Kaiser O."/>
            <person name="Martinez-Arias R."/>
        </authorList>
    </citation>
    <scope>NUCLEOTIDE SEQUENCE [LARGE SCALE GENOMIC DNA]</scope>
    <source>
        <strain evidence="2">ATCC BAA-461 / DSM 12804 / CCUG 43448 / CIP 107267 / Se-1111R</strain>
    </source>
</reference>
<evidence type="ECO:0000313" key="1">
    <source>
        <dbReference type="EMBL" id="CAP45122.1"/>
    </source>
</evidence>
<proteinExistence type="predicted"/>